<dbReference type="GeneID" id="94829446"/>
<evidence type="ECO:0000256" key="7">
    <source>
        <dbReference type="ARBA" id="ARBA00022840"/>
    </source>
</evidence>
<dbReference type="SUPFAM" id="SSF50729">
    <property type="entry name" value="PH domain-like"/>
    <property type="match status" value="1"/>
</dbReference>
<evidence type="ECO:0000256" key="9">
    <source>
        <dbReference type="SAM" id="MobiDB-lite"/>
    </source>
</evidence>
<feature type="domain" description="AGC-kinase C-terminal" evidence="12">
    <location>
        <begin position="451"/>
        <end position="520"/>
    </location>
</feature>
<dbReference type="Pfam" id="PF00169">
    <property type="entry name" value="PH"/>
    <property type="match status" value="1"/>
</dbReference>
<evidence type="ECO:0000313" key="14">
    <source>
        <dbReference type="Proteomes" id="UP000179807"/>
    </source>
</evidence>
<dbReference type="FunFam" id="2.30.29.30:FF:000350">
    <property type="entry name" value="AGC family protein kinase"/>
    <property type="match status" value="1"/>
</dbReference>
<evidence type="ECO:0000256" key="5">
    <source>
        <dbReference type="ARBA" id="ARBA00022741"/>
    </source>
</evidence>
<comment type="similarity">
    <text evidence="1">Belongs to the protein kinase superfamily. AGC Ser/Thr protein kinase family. RAC subfamily.</text>
</comment>
<dbReference type="InterPro" id="IPR011993">
    <property type="entry name" value="PH-like_dom_sf"/>
</dbReference>
<dbReference type="CDD" id="cd00821">
    <property type="entry name" value="PH"/>
    <property type="match status" value="1"/>
</dbReference>
<dbReference type="Gene3D" id="1.10.510.10">
    <property type="entry name" value="Transferase(Phosphotransferase) domain 1"/>
    <property type="match status" value="1"/>
</dbReference>
<keyword evidence="5 8" id="KW-0547">Nucleotide-binding</keyword>
<keyword evidence="6 13" id="KW-0418">Kinase</keyword>
<dbReference type="InterPro" id="IPR001849">
    <property type="entry name" value="PH_domain"/>
</dbReference>
<feature type="region of interest" description="Disordered" evidence="9">
    <location>
        <begin position="521"/>
        <end position="546"/>
    </location>
</feature>
<gene>
    <name evidence="13" type="primary">pkbA</name>
    <name evidence="13" type="ORF">TRFO_09221</name>
</gene>
<dbReference type="FunFam" id="1.10.510.10:FF:000008">
    <property type="entry name" value="Non-specific serine/threonine protein kinase"/>
    <property type="match status" value="1"/>
</dbReference>
<dbReference type="PROSITE" id="PS51285">
    <property type="entry name" value="AGC_KINASE_CTER"/>
    <property type="match status" value="1"/>
</dbReference>
<keyword evidence="2" id="KW-0723">Serine/threonine-protein kinase</keyword>
<keyword evidence="7 8" id="KW-0067">ATP-binding</keyword>
<feature type="binding site" evidence="8">
    <location>
        <position position="233"/>
    </location>
    <ligand>
        <name>ATP</name>
        <dbReference type="ChEBI" id="CHEBI:30616"/>
    </ligand>
</feature>
<dbReference type="PROSITE" id="PS00107">
    <property type="entry name" value="PROTEIN_KINASE_ATP"/>
    <property type="match status" value="1"/>
</dbReference>
<dbReference type="CDD" id="cd05123">
    <property type="entry name" value="STKc_AGC"/>
    <property type="match status" value="1"/>
</dbReference>
<dbReference type="EMBL" id="MLAK01001093">
    <property type="protein sequence ID" value="OHS97803.1"/>
    <property type="molecule type" value="Genomic_DNA"/>
</dbReference>
<dbReference type="PANTHER" id="PTHR24351">
    <property type="entry name" value="RIBOSOMAL PROTEIN S6 KINASE"/>
    <property type="match status" value="1"/>
</dbReference>
<dbReference type="SMART" id="SM00133">
    <property type="entry name" value="S_TK_X"/>
    <property type="match status" value="1"/>
</dbReference>
<dbReference type="SUPFAM" id="SSF56112">
    <property type="entry name" value="Protein kinase-like (PK-like)"/>
    <property type="match status" value="1"/>
</dbReference>
<dbReference type="FunFam" id="3.30.200.20:FF:000771">
    <property type="entry name" value="AGC family protein kinase"/>
    <property type="match status" value="1"/>
</dbReference>
<comment type="caution">
    <text evidence="13">The sequence shown here is derived from an EMBL/GenBank/DDBJ whole genome shotgun (WGS) entry which is preliminary data.</text>
</comment>
<protein>
    <submittedName>
        <fullName evidence="13">RAC family serine/threonine-protein kinase like protein</fullName>
    </submittedName>
</protein>
<feature type="domain" description="Protein kinase" evidence="11">
    <location>
        <begin position="200"/>
        <end position="450"/>
    </location>
</feature>
<dbReference type="Gene3D" id="3.30.200.20">
    <property type="entry name" value="Phosphorylase Kinase, domain 1"/>
    <property type="match status" value="1"/>
</dbReference>
<dbReference type="PROSITE" id="PS00108">
    <property type="entry name" value="PROTEIN_KINASE_ST"/>
    <property type="match status" value="1"/>
</dbReference>
<dbReference type="InterPro" id="IPR008271">
    <property type="entry name" value="Ser/Thr_kinase_AS"/>
</dbReference>
<evidence type="ECO:0000313" key="13">
    <source>
        <dbReference type="EMBL" id="OHS97803.1"/>
    </source>
</evidence>
<sequence>MTIQTNPSSQLDIQKLLFIKTFSIFFIKVANYIETYRKVGFSHIQKEAKISQYFIKNSENFLKKGFEQIDFQFIHHIFKYFYVFKSIQTFNQLYHFDIIMEGWLEKKSRIGFWSKRYFKLNENKLIILKNPTDSHPELEINMTSMIKTELGDPKNNKFKILLPKHETIYLKAATKNLMMRWILDIRACAFTNPSISMEMFDKIAVIGRGFYGKVMLCKNKSTNELVAIKVVKKSRLIELKKLHTILKERTILVRQRHPFIITLKYAFQSTNKFFLCLEYAPGGDFFHFLRSHTPNLHDFKLYIAEISLAINELHKNGILYRDLKPENILLDEKGHVKLTDFGLCEYLIDNEQALTFCGTAEYMAPEVIINKGYGFEVDWWAVGILAYEMCYKSTPFKSFNRDYVYHAIVKNEPVFPKDSNPDIVELIKSLLQKNPKERGNFDTIKNSNLFKDYDFTAVYNKKILPNFVPEIDDPNDLSNFDLKYDKEKSVDSQNANSHDQELKMFSDFSFNIFDLNNDDASFDEYDTPQEGKSAPSSSILSTEFVD</sequence>
<dbReference type="RefSeq" id="XP_068350940.1">
    <property type="nucleotide sequence ID" value="XM_068494742.1"/>
</dbReference>
<evidence type="ECO:0000259" key="11">
    <source>
        <dbReference type="PROSITE" id="PS50011"/>
    </source>
</evidence>
<accession>A0A1J4JJW0</accession>
<dbReference type="Pfam" id="PF00069">
    <property type="entry name" value="Pkinase"/>
    <property type="match status" value="1"/>
</dbReference>
<dbReference type="PROSITE" id="PS50011">
    <property type="entry name" value="PROTEIN_KINASE_DOM"/>
    <property type="match status" value="1"/>
</dbReference>
<evidence type="ECO:0000256" key="4">
    <source>
        <dbReference type="ARBA" id="ARBA00022679"/>
    </source>
</evidence>
<dbReference type="Proteomes" id="UP000179807">
    <property type="component" value="Unassembled WGS sequence"/>
</dbReference>
<reference evidence="13" key="1">
    <citation type="submission" date="2016-10" db="EMBL/GenBank/DDBJ databases">
        <authorList>
            <person name="Benchimol M."/>
            <person name="Almeida L.G."/>
            <person name="Vasconcelos A.T."/>
            <person name="Perreira-Neves A."/>
            <person name="Rosa I.A."/>
            <person name="Tasca T."/>
            <person name="Bogo M.R."/>
            <person name="de Souza W."/>
        </authorList>
    </citation>
    <scope>NUCLEOTIDE SEQUENCE [LARGE SCALE GENOMIC DNA]</scope>
    <source>
        <strain evidence="13">K</strain>
    </source>
</reference>
<dbReference type="InterPro" id="IPR000719">
    <property type="entry name" value="Prot_kinase_dom"/>
</dbReference>
<dbReference type="Gene3D" id="2.30.29.30">
    <property type="entry name" value="Pleckstrin-homology domain (PH domain)/Phosphotyrosine-binding domain (PTB)"/>
    <property type="match status" value="1"/>
</dbReference>
<dbReference type="PROSITE" id="PS50003">
    <property type="entry name" value="PH_DOMAIN"/>
    <property type="match status" value="1"/>
</dbReference>
<dbReference type="SMART" id="SM00220">
    <property type="entry name" value="S_TKc"/>
    <property type="match status" value="1"/>
</dbReference>
<dbReference type="InterPro" id="IPR045270">
    <property type="entry name" value="STKc_AGC"/>
</dbReference>
<dbReference type="GO" id="GO:0004674">
    <property type="term" value="F:protein serine/threonine kinase activity"/>
    <property type="evidence" value="ECO:0007669"/>
    <property type="project" value="UniProtKB-KW"/>
</dbReference>
<dbReference type="GO" id="GO:0005524">
    <property type="term" value="F:ATP binding"/>
    <property type="evidence" value="ECO:0007669"/>
    <property type="project" value="UniProtKB-UniRule"/>
</dbReference>
<keyword evidence="14" id="KW-1185">Reference proteome</keyword>
<proteinExistence type="inferred from homology"/>
<dbReference type="InterPro" id="IPR017441">
    <property type="entry name" value="Protein_kinase_ATP_BS"/>
</dbReference>
<organism evidence="13 14">
    <name type="scientific">Tritrichomonas foetus</name>
    <dbReference type="NCBI Taxonomy" id="1144522"/>
    <lineage>
        <taxon>Eukaryota</taxon>
        <taxon>Metamonada</taxon>
        <taxon>Parabasalia</taxon>
        <taxon>Tritrichomonadida</taxon>
        <taxon>Tritrichomonadidae</taxon>
        <taxon>Tritrichomonas</taxon>
    </lineage>
</organism>
<evidence type="ECO:0000256" key="3">
    <source>
        <dbReference type="ARBA" id="ARBA00022553"/>
    </source>
</evidence>
<feature type="domain" description="PH" evidence="10">
    <location>
        <begin position="97"/>
        <end position="190"/>
    </location>
</feature>
<dbReference type="InterPro" id="IPR011009">
    <property type="entry name" value="Kinase-like_dom_sf"/>
</dbReference>
<evidence type="ECO:0000259" key="12">
    <source>
        <dbReference type="PROSITE" id="PS51285"/>
    </source>
</evidence>
<evidence type="ECO:0000256" key="6">
    <source>
        <dbReference type="ARBA" id="ARBA00022777"/>
    </source>
</evidence>
<evidence type="ECO:0000259" key="10">
    <source>
        <dbReference type="PROSITE" id="PS50003"/>
    </source>
</evidence>
<evidence type="ECO:0000256" key="8">
    <source>
        <dbReference type="PROSITE-ProRule" id="PRU10141"/>
    </source>
</evidence>
<evidence type="ECO:0000256" key="1">
    <source>
        <dbReference type="ARBA" id="ARBA00006935"/>
    </source>
</evidence>
<dbReference type="SMART" id="SM00233">
    <property type="entry name" value="PH"/>
    <property type="match status" value="1"/>
</dbReference>
<dbReference type="AlphaFoldDB" id="A0A1J4JJW0"/>
<feature type="compositionally biased region" description="Polar residues" evidence="9">
    <location>
        <begin position="534"/>
        <end position="546"/>
    </location>
</feature>
<keyword evidence="4" id="KW-0808">Transferase</keyword>
<evidence type="ECO:0000256" key="2">
    <source>
        <dbReference type="ARBA" id="ARBA00022527"/>
    </source>
</evidence>
<name>A0A1J4JJW0_9EUKA</name>
<dbReference type="InterPro" id="IPR000961">
    <property type="entry name" value="AGC-kinase_C"/>
</dbReference>
<keyword evidence="3" id="KW-0597">Phosphoprotein</keyword>
<dbReference type="VEuPathDB" id="TrichDB:TRFO_09221"/>